<dbReference type="OrthoDB" id="3956089at2759"/>
<proteinExistence type="predicted"/>
<dbReference type="AlphaFoldDB" id="A0A6A6B1P5"/>
<dbReference type="RefSeq" id="XP_033392903.1">
    <property type="nucleotide sequence ID" value="XM_033542546.1"/>
</dbReference>
<accession>A0A6A6B1P5</accession>
<evidence type="ECO:0000313" key="2">
    <source>
        <dbReference type="EMBL" id="KAF2137185.1"/>
    </source>
</evidence>
<evidence type="ECO:0000256" key="1">
    <source>
        <dbReference type="SAM" id="MobiDB-lite"/>
    </source>
</evidence>
<gene>
    <name evidence="2" type="ORF">K452DRAFT_302106</name>
</gene>
<sequence>MISKKAKTVEDLEEIERLKAAREARDTVAPKDEGDDRAGSAAPPETSEPVDFARIPAF</sequence>
<dbReference type="EMBL" id="ML995505">
    <property type="protein sequence ID" value="KAF2137185.1"/>
    <property type="molecule type" value="Genomic_DNA"/>
</dbReference>
<dbReference type="Proteomes" id="UP000799438">
    <property type="component" value="Unassembled WGS sequence"/>
</dbReference>
<feature type="region of interest" description="Disordered" evidence="1">
    <location>
        <begin position="20"/>
        <end position="58"/>
    </location>
</feature>
<evidence type="ECO:0000313" key="3">
    <source>
        <dbReference type="Proteomes" id="UP000799438"/>
    </source>
</evidence>
<organism evidence="2 3">
    <name type="scientific">Aplosporella prunicola CBS 121167</name>
    <dbReference type="NCBI Taxonomy" id="1176127"/>
    <lineage>
        <taxon>Eukaryota</taxon>
        <taxon>Fungi</taxon>
        <taxon>Dikarya</taxon>
        <taxon>Ascomycota</taxon>
        <taxon>Pezizomycotina</taxon>
        <taxon>Dothideomycetes</taxon>
        <taxon>Dothideomycetes incertae sedis</taxon>
        <taxon>Botryosphaeriales</taxon>
        <taxon>Aplosporellaceae</taxon>
        <taxon>Aplosporella</taxon>
    </lineage>
</organism>
<name>A0A6A6B1P5_9PEZI</name>
<feature type="compositionally biased region" description="Basic and acidic residues" evidence="1">
    <location>
        <begin position="20"/>
        <end position="38"/>
    </location>
</feature>
<protein>
    <submittedName>
        <fullName evidence="2">Uncharacterized protein</fullName>
    </submittedName>
</protein>
<keyword evidence="3" id="KW-1185">Reference proteome</keyword>
<dbReference type="GeneID" id="54300043"/>
<reference evidence="2" key="1">
    <citation type="journal article" date="2020" name="Stud. Mycol.">
        <title>101 Dothideomycetes genomes: a test case for predicting lifestyles and emergence of pathogens.</title>
        <authorList>
            <person name="Haridas S."/>
            <person name="Albert R."/>
            <person name="Binder M."/>
            <person name="Bloem J."/>
            <person name="Labutti K."/>
            <person name="Salamov A."/>
            <person name="Andreopoulos B."/>
            <person name="Baker S."/>
            <person name="Barry K."/>
            <person name="Bills G."/>
            <person name="Bluhm B."/>
            <person name="Cannon C."/>
            <person name="Castanera R."/>
            <person name="Culley D."/>
            <person name="Daum C."/>
            <person name="Ezra D."/>
            <person name="Gonzalez J."/>
            <person name="Henrissat B."/>
            <person name="Kuo A."/>
            <person name="Liang C."/>
            <person name="Lipzen A."/>
            <person name="Lutzoni F."/>
            <person name="Magnuson J."/>
            <person name="Mondo S."/>
            <person name="Nolan M."/>
            <person name="Ohm R."/>
            <person name="Pangilinan J."/>
            <person name="Park H.-J."/>
            <person name="Ramirez L."/>
            <person name="Alfaro M."/>
            <person name="Sun H."/>
            <person name="Tritt A."/>
            <person name="Yoshinaga Y."/>
            <person name="Zwiers L.-H."/>
            <person name="Turgeon B."/>
            <person name="Goodwin S."/>
            <person name="Spatafora J."/>
            <person name="Crous P."/>
            <person name="Grigoriev I."/>
        </authorList>
    </citation>
    <scope>NUCLEOTIDE SEQUENCE</scope>
    <source>
        <strain evidence="2">CBS 121167</strain>
    </source>
</reference>